<dbReference type="eggNOG" id="ENOG5031D0D">
    <property type="taxonomic scope" value="Bacteria"/>
</dbReference>
<evidence type="ECO:0000256" key="1">
    <source>
        <dbReference type="SAM" id="Phobius"/>
    </source>
</evidence>
<sequence length="65" mass="6888">MLTLIVLCILFTIFGIGGLIFTVAGGLLKLSFKLLTFGILLLIVILCGIPLLIAGLFFGGLAFLF</sequence>
<keyword evidence="1" id="KW-0812">Transmembrane</keyword>
<dbReference type="RefSeq" id="WP_006188910.1">
    <property type="nucleotide sequence ID" value="NZ_ACYH01000038.1"/>
</dbReference>
<evidence type="ECO:0000313" key="2">
    <source>
        <dbReference type="EMBL" id="EEV20219.1"/>
    </source>
</evidence>
<keyword evidence="1" id="KW-0472">Membrane</keyword>
<keyword evidence="1" id="KW-1133">Transmembrane helix</keyword>
<organism evidence="2 3">
    <name type="scientific">Treponema vincentii ATCC 35580</name>
    <dbReference type="NCBI Taxonomy" id="596324"/>
    <lineage>
        <taxon>Bacteria</taxon>
        <taxon>Pseudomonadati</taxon>
        <taxon>Spirochaetota</taxon>
        <taxon>Spirochaetia</taxon>
        <taxon>Spirochaetales</taxon>
        <taxon>Treponemataceae</taxon>
        <taxon>Treponema</taxon>
    </lineage>
</organism>
<evidence type="ECO:0000313" key="3">
    <source>
        <dbReference type="Proteomes" id="UP000004509"/>
    </source>
</evidence>
<reference evidence="2 3" key="1">
    <citation type="submission" date="2009-07" db="EMBL/GenBank/DDBJ databases">
        <authorList>
            <person name="Madupu R."/>
            <person name="Sebastian Y."/>
            <person name="Durkin A.S."/>
            <person name="Torralba M."/>
            <person name="Methe B."/>
            <person name="Sutton G.G."/>
            <person name="Strausberg R.L."/>
            <person name="Nelson K.E."/>
        </authorList>
    </citation>
    <scope>NUCLEOTIDE SEQUENCE [LARGE SCALE GENOMIC DNA]</scope>
    <source>
        <strain evidence="2 3">ATCC 35580</strain>
    </source>
</reference>
<protein>
    <submittedName>
        <fullName evidence="2">Uncharacterized protein</fullName>
    </submittedName>
</protein>
<dbReference type="AlphaFoldDB" id="C8PQQ5"/>
<name>C8PQQ5_9SPIR</name>
<dbReference type="Proteomes" id="UP000004509">
    <property type="component" value="Unassembled WGS sequence"/>
</dbReference>
<proteinExistence type="predicted"/>
<feature type="transmembrane region" description="Helical" evidence="1">
    <location>
        <begin position="34"/>
        <end position="64"/>
    </location>
</feature>
<gene>
    <name evidence="2" type="ORF">TREVI0001_1632</name>
</gene>
<accession>C8PQQ5</accession>
<feature type="transmembrane region" description="Helical" evidence="1">
    <location>
        <begin position="7"/>
        <end position="28"/>
    </location>
</feature>
<comment type="caution">
    <text evidence="2">The sequence shown here is derived from an EMBL/GenBank/DDBJ whole genome shotgun (WGS) entry which is preliminary data.</text>
</comment>
<dbReference type="STRING" id="596324.TREVI0001_1632"/>
<dbReference type="EMBL" id="ACYH01000038">
    <property type="protein sequence ID" value="EEV20219.1"/>
    <property type="molecule type" value="Genomic_DNA"/>
</dbReference>